<sequence>MELCFKVIGYPVKHSLSPWIHEQFLRKANLEGTYTINEIEPASFEEEIYQMKENPIDGFNVTVPYKQKIIPFLDGIDAYAEKIGAVNTVVNKAGKWIGYNTDGIGYLRSLEAKYPSVLENRSGRILIIGAGGAARGIYYALDEAGFRAIDLTNRTAAKANELIRFKNKETKSTIILLKDVKKYLEEYDLVIQTTSVGMKPNINDMIVSIPSLKPQMILSDIVYQPIRTSFLRQGEAKGANIHFGHTMLLYQAQLAFEIWTGVKVPIGNMDQDLQQILEGR</sequence>
<feature type="binding site" evidence="8">
    <location>
        <position position="223"/>
    </location>
    <ligand>
        <name>shikimate</name>
        <dbReference type="ChEBI" id="CHEBI:36208"/>
    </ligand>
</feature>
<feature type="binding site" evidence="8">
    <location>
        <position position="251"/>
    </location>
    <ligand>
        <name>shikimate</name>
        <dbReference type="ChEBI" id="CHEBI:36208"/>
    </ligand>
</feature>
<dbReference type="AlphaFoldDB" id="A0A494Z5R4"/>
<evidence type="ECO:0000259" key="10">
    <source>
        <dbReference type="Pfam" id="PF08501"/>
    </source>
</evidence>
<dbReference type="UniPathway" id="UPA00053">
    <property type="reaction ID" value="UER00087"/>
</dbReference>
<comment type="caution">
    <text evidence="12">The sequence shown here is derived from an EMBL/GenBank/DDBJ whole genome shotgun (WGS) entry which is preliminary data.</text>
</comment>
<evidence type="ECO:0000256" key="8">
    <source>
        <dbReference type="HAMAP-Rule" id="MF_00222"/>
    </source>
</evidence>
<evidence type="ECO:0000313" key="12">
    <source>
        <dbReference type="EMBL" id="RKQ17878.1"/>
    </source>
</evidence>
<dbReference type="Pfam" id="PF01488">
    <property type="entry name" value="Shikimate_DH"/>
    <property type="match status" value="1"/>
</dbReference>
<comment type="catalytic activity">
    <reaction evidence="7 8">
        <text>shikimate + NADP(+) = 3-dehydroshikimate + NADPH + H(+)</text>
        <dbReference type="Rhea" id="RHEA:17737"/>
        <dbReference type="ChEBI" id="CHEBI:15378"/>
        <dbReference type="ChEBI" id="CHEBI:16630"/>
        <dbReference type="ChEBI" id="CHEBI:36208"/>
        <dbReference type="ChEBI" id="CHEBI:57783"/>
        <dbReference type="ChEBI" id="CHEBI:58349"/>
        <dbReference type="EC" id="1.1.1.25"/>
    </reaction>
</comment>
<keyword evidence="5 8" id="KW-0560">Oxidoreductase</keyword>
<dbReference type="HAMAP" id="MF_00222">
    <property type="entry name" value="Shikimate_DH_AroE"/>
    <property type="match status" value="1"/>
</dbReference>
<dbReference type="InterPro" id="IPR041121">
    <property type="entry name" value="SDH_C"/>
</dbReference>
<comment type="similarity">
    <text evidence="8">Belongs to the shikimate dehydrogenase family.</text>
</comment>
<proteinExistence type="inferred from homology"/>
<dbReference type="GO" id="GO:0009073">
    <property type="term" value="P:aromatic amino acid family biosynthetic process"/>
    <property type="evidence" value="ECO:0007669"/>
    <property type="project" value="UniProtKB-KW"/>
</dbReference>
<feature type="domain" description="Shikimate dehydrogenase substrate binding N-terminal" evidence="10">
    <location>
        <begin position="7"/>
        <end position="89"/>
    </location>
</feature>
<feature type="domain" description="SDH C-terminal" evidence="11">
    <location>
        <begin position="244"/>
        <end position="271"/>
    </location>
</feature>
<feature type="active site" description="Proton acceptor" evidence="8">
    <location>
        <position position="66"/>
    </location>
</feature>
<dbReference type="GO" id="GO:0009423">
    <property type="term" value="P:chorismate biosynthetic process"/>
    <property type="evidence" value="ECO:0007669"/>
    <property type="project" value="UniProtKB-UniRule"/>
</dbReference>
<keyword evidence="13" id="KW-1185">Reference proteome</keyword>
<dbReference type="Pfam" id="PF08501">
    <property type="entry name" value="Shikimate_dh_N"/>
    <property type="match status" value="1"/>
</dbReference>
<dbReference type="Pfam" id="PF18317">
    <property type="entry name" value="SDH_C"/>
    <property type="match status" value="1"/>
</dbReference>
<comment type="subunit">
    <text evidence="8">Homodimer.</text>
</comment>
<dbReference type="GO" id="GO:0005829">
    <property type="term" value="C:cytosol"/>
    <property type="evidence" value="ECO:0007669"/>
    <property type="project" value="TreeGrafter"/>
</dbReference>
<dbReference type="EC" id="1.1.1.25" evidence="2 8"/>
<evidence type="ECO:0000256" key="7">
    <source>
        <dbReference type="ARBA" id="ARBA00049442"/>
    </source>
</evidence>
<evidence type="ECO:0000259" key="9">
    <source>
        <dbReference type="Pfam" id="PF01488"/>
    </source>
</evidence>
<accession>A0A494Z5R4</accession>
<dbReference type="GO" id="GO:0004764">
    <property type="term" value="F:shikimate 3-dehydrogenase (NADP+) activity"/>
    <property type="evidence" value="ECO:0007669"/>
    <property type="project" value="UniProtKB-UniRule"/>
</dbReference>
<dbReference type="PANTHER" id="PTHR21089:SF1">
    <property type="entry name" value="BIFUNCTIONAL 3-DEHYDROQUINATE DEHYDRATASE_SHIKIMATE DEHYDROGENASE, CHLOROPLASTIC"/>
    <property type="match status" value="1"/>
</dbReference>
<dbReference type="Proteomes" id="UP000281813">
    <property type="component" value="Unassembled WGS sequence"/>
</dbReference>
<organism evidence="12 13">
    <name type="scientific">Oceanobacillus bengalensis</name>
    <dbReference type="NCBI Taxonomy" id="1435466"/>
    <lineage>
        <taxon>Bacteria</taxon>
        <taxon>Bacillati</taxon>
        <taxon>Bacillota</taxon>
        <taxon>Bacilli</taxon>
        <taxon>Bacillales</taxon>
        <taxon>Bacillaceae</taxon>
        <taxon>Oceanobacillus</taxon>
    </lineage>
</organism>
<dbReference type="InterPro" id="IPR013708">
    <property type="entry name" value="Shikimate_DH-bd_N"/>
</dbReference>
<feature type="domain" description="Quinate/shikimate 5-dehydrogenase/glutamyl-tRNA reductase" evidence="9">
    <location>
        <begin position="122"/>
        <end position="196"/>
    </location>
</feature>
<gene>
    <name evidence="8 12" type="primary">aroE</name>
    <name evidence="12" type="ORF">D8M05_03050</name>
</gene>
<feature type="binding site" evidence="8">
    <location>
        <position position="221"/>
    </location>
    <ligand>
        <name>NADP(+)</name>
        <dbReference type="ChEBI" id="CHEBI:58349"/>
    </ligand>
</feature>
<feature type="binding site" evidence="8">
    <location>
        <position position="87"/>
    </location>
    <ligand>
        <name>shikimate</name>
        <dbReference type="ChEBI" id="CHEBI:36208"/>
    </ligand>
</feature>
<dbReference type="Gene3D" id="3.40.50.10860">
    <property type="entry name" value="Leucine Dehydrogenase, chain A, domain 1"/>
    <property type="match status" value="1"/>
</dbReference>
<feature type="binding site" evidence="8">
    <location>
        <position position="102"/>
    </location>
    <ligand>
        <name>shikimate</name>
        <dbReference type="ChEBI" id="CHEBI:36208"/>
    </ligand>
</feature>
<dbReference type="GO" id="GO:0050661">
    <property type="term" value="F:NADP binding"/>
    <property type="evidence" value="ECO:0007669"/>
    <property type="project" value="InterPro"/>
</dbReference>
<dbReference type="OrthoDB" id="9792692at2"/>
<evidence type="ECO:0000256" key="4">
    <source>
        <dbReference type="ARBA" id="ARBA00022857"/>
    </source>
</evidence>
<dbReference type="RefSeq" id="WP_121128519.1">
    <property type="nucleotide sequence ID" value="NZ_JBHUFK010000023.1"/>
</dbReference>
<dbReference type="InterPro" id="IPR011342">
    <property type="entry name" value="Shikimate_DH"/>
</dbReference>
<comment type="caution">
    <text evidence="8">Lacks conserved residue(s) required for the propagation of feature annotation.</text>
</comment>
<evidence type="ECO:0000256" key="6">
    <source>
        <dbReference type="ARBA" id="ARBA00023141"/>
    </source>
</evidence>
<evidence type="ECO:0000256" key="1">
    <source>
        <dbReference type="ARBA" id="ARBA00004871"/>
    </source>
</evidence>
<dbReference type="EMBL" id="RBZO01000003">
    <property type="protein sequence ID" value="RKQ17878.1"/>
    <property type="molecule type" value="Genomic_DNA"/>
</dbReference>
<dbReference type="GO" id="GO:0019632">
    <property type="term" value="P:shikimate metabolic process"/>
    <property type="evidence" value="ECO:0007669"/>
    <property type="project" value="InterPro"/>
</dbReference>
<dbReference type="SUPFAM" id="SSF53223">
    <property type="entry name" value="Aminoacid dehydrogenase-like, N-terminal domain"/>
    <property type="match status" value="1"/>
</dbReference>
<dbReference type="SUPFAM" id="SSF51735">
    <property type="entry name" value="NAD(P)-binding Rossmann-fold domains"/>
    <property type="match status" value="1"/>
</dbReference>
<keyword evidence="3 8" id="KW-0028">Amino-acid biosynthesis</keyword>
<dbReference type="PANTHER" id="PTHR21089">
    <property type="entry name" value="SHIKIMATE DEHYDROGENASE"/>
    <property type="match status" value="1"/>
</dbReference>
<feature type="binding site" evidence="8">
    <location>
        <begin position="15"/>
        <end position="17"/>
    </location>
    <ligand>
        <name>shikimate</name>
        <dbReference type="ChEBI" id="CHEBI:36208"/>
    </ligand>
</feature>
<evidence type="ECO:0000256" key="3">
    <source>
        <dbReference type="ARBA" id="ARBA00022605"/>
    </source>
</evidence>
<dbReference type="InterPro" id="IPR036291">
    <property type="entry name" value="NAD(P)-bd_dom_sf"/>
</dbReference>
<comment type="pathway">
    <text evidence="1 8">Metabolic intermediate biosynthesis; chorismate biosynthesis; chorismate from D-erythrose 4-phosphate and phosphoenolpyruvate: step 4/7.</text>
</comment>
<protein>
    <recommendedName>
        <fullName evidence="2 8">Shikimate dehydrogenase (NADP(+))</fullName>
        <shortName evidence="8">SDH</shortName>
        <ecNumber evidence="2 8">1.1.1.25</ecNumber>
    </recommendedName>
</protein>
<comment type="function">
    <text evidence="8">Involved in the biosynthesis of the chorismate, which leads to the biosynthesis of aromatic amino acids. Catalyzes the reversible NADPH linked reduction of 3-dehydroshikimate (DHSA) to yield shikimate (SA).</text>
</comment>
<dbReference type="InterPro" id="IPR006151">
    <property type="entry name" value="Shikm_DH/Glu-tRNA_Rdtase"/>
</dbReference>
<keyword evidence="4 8" id="KW-0521">NADP</keyword>
<dbReference type="InterPro" id="IPR046346">
    <property type="entry name" value="Aminoacid_DH-like_N_sf"/>
</dbReference>
<evidence type="ECO:0000313" key="13">
    <source>
        <dbReference type="Proteomes" id="UP000281813"/>
    </source>
</evidence>
<evidence type="ECO:0000256" key="5">
    <source>
        <dbReference type="ARBA" id="ARBA00023002"/>
    </source>
</evidence>
<feature type="binding site" evidence="8">
    <location>
        <begin position="153"/>
        <end position="158"/>
    </location>
    <ligand>
        <name>NADP(+)</name>
        <dbReference type="ChEBI" id="CHEBI:58349"/>
    </ligand>
</feature>
<dbReference type="Gene3D" id="3.40.50.720">
    <property type="entry name" value="NAD(P)-binding Rossmann-like Domain"/>
    <property type="match status" value="1"/>
</dbReference>
<evidence type="ECO:0000256" key="2">
    <source>
        <dbReference type="ARBA" id="ARBA00012962"/>
    </source>
</evidence>
<evidence type="ECO:0000259" key="11">
    <source>
        <dbReference type="Pfam" id="PF18317"/>
    </source>
</evidence>
<dbReference type="NCBIfam" id="TIGR00507">
    <property type="entry name" value="aroE"/>
    <property type="match status" value="1"/>
</dbReference>
<feature type="binding site" evidence="8">
    <location>
        <position position="62"/>
    </location>
    <ligand>
        <name>shikimate</name>
        <dbReference type="ChEBI" id="CHEBI:36208"/>
    </ligand>
</feature>
<name>A0A494Z5R4_9BACI</name>
<keyword evidence="6 8" id="KW-0057">Aromatic amino acid biosynthesis</keyword>
<dbReference type="InterPro" id="IPR022893">
    <property type="entry name" value="Shikimate_DH_fam"/>
</dbReference>
<feature type="binding site" evidence="8">
    <location>
        <position position="244"/>
    </location>
    <ligand>
        <name>NADP(+)</name>
        <dbReference type="ChEBI" id="CHEBI:58349"/>
    </ligand>
</feature>
<reference evidence="12 13" key="1">
    <citation type="journal article" date="2015" name="Antonie Van Leeuwenhoek">
        <title>Oceanobacillus bengalensis sp. nov., a bacterium isolated from seawater of the Bay of Bengal.</title>
        <authorList>
            <person name="Yongchang O."/>
            <person name="Xiang W."/>
            <person name="Wang G."/>
        </authorList>
    </citation>
    <scope>NUCLEOTIDE SEQUENCE [LARGE SCALE GENOMIC DNA]</scope>
    <source>
        <strain evidence="12 13">MCCC 1K00260</strain>
    </source>
</reference>
<dbReference type="CDD" id="cd01065">
    <property type="entry name" value="NAD_bind_Shikimate_DH"/>
    <property type="match status" value="1"/>
</dbReference>
<feature type="binding site" evidence="8">
    <location>
        <begin position="129"/>
        <end position="133"/>
    </location>
    <ligand>
        <name>NADP(+)</name>
        <dbReference type="ChEBI" id="CHEBI:58349"/>
    </ligand>
</feature>
<dbReference type="GO" id="GO:0008652">
    <property type="term" value="P:amino acid biosynthetic process"/>
    <property type="evidence" value="ECO:0007669"/>
    <property type="project" value="UniProtKB-KW"/>
</dbReference>